<dbReference type="InterPro" id="IPR027417">
    <property type="entry name" value="P-loop_NTPase"/>
</dbReference>
<keyword evidence="11" id="KW-1185">Reference proteome</keyword>
<feature type="transmembrane region" description="Helical" evidence="8">
    <location>
        <begin position="627"/>
        <end position="644"/>
    </location>
</feature>
<gene>
    <name evidence="10" type="ORF">CCE01nite_18890</name>
</gene>
<dbReference type="EMBL" id="BJLR01000017">
    <property type="protein sequence ID" value="GEA87940.1"/>
    <property type="molecule type" value="Genomic_DNA"/>
</dbReference>
<name>A0A4Y3KYI5_9CELL</name>
<dbReference type="InterPro" id="IPR000731">
    <property type="entry name" value="SSD"/>
</dbReference>
<feature type="compositionally biased region" description="Low complexity" evidence="7">
    <location>
        <begin position="377"/>
        <end position="408"/>
    </location>
</feature>
<feature type="region of interest" description="Disordered" evidence="7">
    <location>
        <begin position="344"/>
        <end position="408"/>
    </location>
</feature>
<feature type="transmembrane region" description="Helical" evidence="8">
    <location>
        <begin position="740"/>
        <end position="765"/>
    </location>
</feature>
<dbReference type="PROSITE" id="PS50156">
    <property type="entry name" value="SSD"/>
    <property type="match status" value="1"/>
</dbReference>
<dbReference type="InterPro" id="IPR004869">
    <property type="entry name" value="MMPL_dom"/>
</dbReference>
<evidence type="ECO:0000313" key="10">
    <source>
        <dbReference type="EMBL" id="GEA87940.1"/>
    </source>
</evidence>
<dbReference type="GO" id="GO:0022857">
    <property type="term" value="F:transmembrane transporter activity"/>
    <property type="evidence" value="ECO:0007669"/>
    <property type="project" value="InterPro"/>
</dbReference>
<keyword evidence="6 8" id="KW-0472">Membrane</keyword>
<comment type="similarity">
    <text evidence="2">Belongs to the resistance-nodulation-cell division (RND) (TC 2.A.6) family. MmpL subfamily.</text>
</comment>
<feature type="compositionally biased region" description="Basic residues" evidence="7">
    <location>
        <begin position="344"/>
        <end position="353"/>
    </location>
</feature>
<protein>
    <recommendedName>
        <fullName evidence="9">SSD domain-containing protein</fullName>
    </recommendedName>
</protein>
<dbReference type="RefSeq" id="WP_174774686.1">
    <property type="nucleotide sequence ID" value="NZ_BJLR01000017.1"/>
</dbReference>
<evidence type="ECO:0000256" key="3">
    <source>
        <dbReference type="ARBA" id="ARBA00022475"/>
    </source>
</evidence>
<keyword evidence="5 8" id="KW-1133">Transmembrane helix</keyword>
<evidence type="ECO:0000256" key="5">
    <source>
        <dbReference type="ARBA" id="ARBA00022989"/>
    </source>
</evidence>
<dbReference type="PRINTS" id="PR00702">
    <property type="entry name" value="ACRIFLAVINRP"/>
</dbReference>
<feature type="transmembrane region" description="Helical" evidence="8">
    <location>
        <begin position="439"/>
        <end position="459"/>
    </location>
</feature>
<evidence type="ECO:0000259" key="9">
    <source>
        <dbReference type="PROSITE" id="PS50156"/>
    </source>
</evidence>
<feature type="transmembrane region" description="Helical" evidence="8">
    <location>
        <begin position="664"/>
        <end position="685"/>
    </location>
</feature>
<feature type="transmembrane region" description="Helical" evidence="8">
    <location>
        <begin position="706"/>
        <end position="728"/>
    </location>
</feature>
<feature type="transmembrane region" description="Helical" evidence="8">
    <location>
        <begin position="276"/>
        <end position="304"/>
    </location>
</feature>
<sequence length="982" mass="100829">MSSYLYRLGRDVYRARRRVAALWLVVVLLAGAGAALFNQGTDNTFSIPGTEAGEALDQLSRTFPQVSGTSARYVVVAPEGSDVDDPAVAQAVGDAVEVLGDVDGVAAVTDPYGTDVTGSVSDDRRALVLVVQMDGSSESVGESALTALEDVEVDLAEALPAGSEAALGGELFANEVPVASVTEALGVVVALVVLVITFGSFLAAGLPLLTALLGVALSMAGIYLATIVAPISSTTPLLALMLGLAVGIDYALFIISRHQGQLKAGMDPEESAARALATAGSAVVFAGLTVMIALVGLAVARIPFLTTMGVAAACAVGVAVVIALTLTPALLGFAGERLRPGYRAQRRAARRATRAQVQAPQGERGGVGGESARGADDAGAARGAHAGGTPVAGAPSGTHAAGAHAAGTHAAGAHAHDAVVAPVAENRFFAGWVRAVTRVPALTVVLVVLGLGALSVPALDLRLALPDAGSQPEGTPARETYDLLTEHFGPGYNGPLIVTGTIVGSTDPLGLMADLQAEIEQLDGVAAVPLATPNQNADTGIIQVIPEGGPDSDATKALVQEIRDAHDDLQERYGVDLAVTGVTAVGIDISARLGAALVPFGLLVVGLSFVLLTMVFRSLWVPLKATLGYLLSVGASFGVVALVFEHGVAADLLGVGRLGPVISFMPIVLMGVLFGLAMDYEVFLVSRMREDYVHGGDAREAVRTGFVASAVVVTAAAVIMFSVFAAFVPEGDVNIKPIALGLAVGVFVDAFVVRMTLVPAVLHLLGDRAWHMPRWLDRVLPSFDVEGEGLTREIALADWPEPGATDAVAAQGLRLDAPDGTPIYSGVDLRVPQDGLLVVHGPHRSGRTALLLTLAGRAHADAGVLKVDGLVAPERASTIRGRVAVASLARAVDPVGELREAFASRAVVVVVDDLDAVGDPVLRRDVRACVEEALRQARVDGRRLTLVASCLDPADLDGLLPETPGGRVAVRVAAAPDLVKVR</sequence>
<evidence type="ECO:0000256" key="7">
    <source>
        <dbReference type="SAM" id="MobiDB-lite"/>
    </source>
</evidence>
<evidence type="ECO:0000256" key="6">
    <source>
        <dbReference type="ARBA" id="ARBA00023136"/>
    </source>
</evidence>
<dbReference type="SUPFAM" id="SSF82866">
    <property type="entry name" value="Multidrug efflux transporter AcrB transmembrane domain"/>
    <property type="match status" value="2"/>
</dbReference>
<dbReference type="Pfam" id="PF03176">
    <property type="entry name" value="MMPL"/>
    <property type="match status" value="2"/>
</dbReference>
<keyword evidence="3" id="KW-1003">Cell membrane</keyword>
<dbReference type="Gene3D" id="1.20.1640.10">
    <property type="entry name" value="Multidrug efflux transporter AcrB transmembrane domain"/>
    <property type="match status" value="2"/>
</dbReference>
<comment type="caution">
    <text evidence="10">The sequence shown here is derived from an EMBL/GenBank/DDBJ whole genome shotgun (WGS) entry which is preliminary data.</text>
</comment>
<keyword evidence="4 8" id="KW-0812">Transmembrane</keyword>
<reference evidence="10" key="1">
    <citation type="submission" date="2019-06" db="EMBL/GenBank/DDBJ databases">
        <title>Whole genome shotgun sequence of Cellulomonas cellasea NBRC 3753.</title>
        <authorList>
            <person name="Hosoyama A."/>
            <person name="Uohara A."/>
            <person name="Ohji S."/>
            <person name="Ichikawa N."/>
        </authorList>
    </citation>
    <scope>NUCLEOTIDE SEQUENCE [LARGE SCALE GENOMIC DNA]</scope>
    <source>
        <strain evidence="10">NBRC 3753</strain>
    </source>
</reference>
<comment type="subcellular location">
    <subcellularLocation>
        <location evidence="1">Cell membrane</location>
        <topology evidence="1">Multi-pass membrane protein</topology>
    </subcellularLocation>
</comment>
<dbReference type="SUPFAM" id="SSF52540">
    <property type="entry name" value="P-loop containing nucleoside triphosphate hydrolases"/>
    <property type="match status" value="1"/>
</dbReference>
<evidence type="ECO:0000256" key="4">
    <source>
        <dbReference type="ARBA" id="ARBA00022692"/>
    </source>
</evidence>
<dbReference type="AlphaFoldDB" id="A0A4Y3KYI5"/>
<dbReference type="Gene3D" id="3.40.50.300">
    <property type="entry name" value="P-loop containing nucleotide triphosphate hydrolases"/>
    <property type="match status" value="1"/>
</dbReference>
<evidence type="ECO:0000313" key="11">
    <source>
        <dbReference type="Proteomes" id="UP000317046"/>
    </source>
</evidence>
<feature type="transmembrane region" description="Helical" evidence="8">
    <location>
        <begin position="310"/>
        <end position="333"/>
    </location>
</feature>
<accession>A0A4Y3KYI5</accession>
<proteinExistence type="inferred from homology"/>
<organism evidence="10 11">
    <name type="scientific">Cellulomonas cellasea</name>
    <dbReference type="NCBI Taxonomy" id="43670"/>
    <lineage>
        <taxon>Bacteria</taxon>
        <taxon>Bacillati</taxon>
        <taxon>Actinomycetota</taxon>
        <taxon>Actinomycetes</taxon>
        <taxon>Micrococcales</taxon>
        <taxon>Cellulomonadaceae</taxon>
        <taxon>Cellulomonas</taxon>
    </lineage>
</organism>
<feature type="transmembrane region" description="Helical" evidence="8">
    <location>
        <begin position="184"/>
        <end position="204"/>
    </location>
</feature>
<dbReference type="InterPro" id="IPR001036">
    <property type="entry name" value="Acrflvin-R"/>
</dbReference>
<dbReference type="Proteomes" id="UP000317046">
    <property type="component" value="Unassembled WGS sequence"/>
</dbReference>
<dbReference type="GO" id="GO:0005886">
    <property type="term" value="C:plasma membrane"/>
    <property type="evidence" value="ECO:0007669"/>
    <property type="project" value="UniProtKB-SubCell"/>
</dbReference>
<dbReference type="PANTHER" id="PTHR33406:SF11">
    <property type="entry name" value="MEMBRANE PROTEIN SCO6666-RELATED"/>
    <property type="match status" value="1"/>
</dbReference>
<evidence type="ECO:0000256" key="2">
    <source>
        <dbReference type="ARBA" id="ARBA00010157"/>
    </source>
</evidence>
<dbReference type="InterPro" id="IPR050545">
    <property type="entry name" value="Mycobact_MmpL"/>
</dbReference>
<feature type="transmembrane region" description="Helical" evidence="8">
    <location>
        <begin position="211"/>
        <end position="231"/>
    </location>
</feature>
<feature type="transmembrane region" description="Helical" evidence="8">
    <location>
        <begin position="593"/>
        <end position="615"/>
    </location>
</feature>
<dbReference type="PANTHER" id="PTHR33406">
    <property type="entry name" value="MEMBRANE PROTEIN MJ1562-RELATED"/>
    <property type="match status" value="1"/>
</dbReference>
<evidence type="ECO:0000256" key="8">
    <source>
        <dbReference type="SAM" id="Phobius"/>
    </source>
</evidence>
<feature type="transmembrane region" description="Helical" evidence="8">
    <location>
        <begin position="237"/>
        <end position="255"/>
    </location>
</feature>
<evidence type="ECO:0000256" key="1">
    <source>
        <dbReference type="ARBA" id="ARBA00004651"/>
    </source>
</evidence>
<feature type="domain" description="SSD" evidence="9">
    <location>
        <begin position="209"/>
        <end position="333"/>
    </location>
</feature>